<feature type="binding site" evidence="6">
    <location>
        <position position="95"/>
    </location>
    <ligand>
        <name>[4Fe-4S] cluster</name>
        <dbReference type="ChEBI" id="CHEBI:49883"/>
    </ligand>
</feature>
<dbReference type="CDD" id="cd04465">
    <property type="entry name" value="S1_RPS1_repeat_ec2_hs2"/>
    <property type="match status" value="1"/>
</dbReference>
<evidence type="ECO:0000313" key="8">
    <source>
        <dbReference type="EMBL" id="SDY85870.1"/>
    </source>
</evidence>
<dbReference type="HAMAP" id="MF_00191">
    <property type="entry name" value="IspH"/>
    <property type="match status" value="1"/>
</dbReference>
<comment type="function">
    <text evidence="6">Catalyzes the conversion of 1-hydroxy-2-methyl-2-(E)-butenyl 4-diphosphate (HMBPP) into a mixture of isopentenyl diphosphate (IPP) and dimethylallyl diphosphate (DMAPP). Acts in the terminal step of the DOXP/MEP pathway for isoprenoid precursor biosynthesis.</text>
</comment>
<dbReference type="SUPFAM" id="SSF50249">
    <property type="entry name" value="Nucleic acid-binding proteins"/>
    <property type="match status" value="4"/>
</dbReference>
<dbReference type="InterPro" id="IPR012340">
    <property type="entry name" value="NA-bd_OB-fold"/>
</dbReference>
<keyword evidence="2 6" id="KW-0479">Metal-binding</keyword>
<feature type="binding site" evidence="6">
    <location>
        <position position="123"/>
    </location>
    <ligand>
        <name>(2E)-4-hydroxy-3-methylbut-2-enyl diphosphate</name>
        <dbReference type="ChEBI" id="CHEBI:128753"/>
    </ligand>
</feature>
<dbReference type="NCBIfam" id="NF000907">
    <property type="entry name" value="PRK00087.1"/>
    <property type="match status" value="1"/>
</dbReference>
<keyword evidence="6" id="KW-0560">Oxidoreductase</keyword>
<keyword evidence="3 6" id="KW-0408">Iron</keyword>
<feature type="binding site" evidence="6">
    <location>
        <position position="12"/>
    </location>
    <ligand>
        <name>[4Fe-4S] cluster</name>
        <dbReference type="ChEBI" id="CHEBI:49883"/>
    </ligand>
</feature>
<comment type="pathway">
    <text evidence="6">Isoprenoid biosynthesis; isopentenyl diphosphate biosynthesis via DXP pathway; isopentenyl diphosphate from 1-deoxy-D-xylulose 5-phosphate: step 6/6.</text>
</comment>
<proteinExistence type="inferred from homology"/>
<protein>
    <recommendedName>
        <fullName evidence="6">4-hydroxy-3-methylbut-2-enyl diphosphate reductase</fullName>
        <shortName evidence="6">HMBPP reductase</shortName>
        <ecNumber evidence="6">1.17.7.4</ecNumber>
    </recommendedName>
</protein>
<dbReference type="FunFam" id="2.40.50.140:FF:000103">
    <property type="entry name" value="protein RRP5 homolog"/>
    <property type="match status" value="1"/>
</dbReference>
<dbReference type="InterPro" id="IPR035104">
    <property type="entry name" value="Ribosomal_protein_S1-like"/>
</dbReference>
<evidence type="ECO:0000256" key="6">
    <source>
        <dbReference type="HAMAP-Rule" id="MF_00191"/>
    </source>
</evidence>
<feature type="binding site" evidence="6">
    <location>
        <position position="261"/>
    </location>
    <ligand>
        <name>(2E)-4-hydroxy-3-methylbut-2-enyl diphosphate</name>
        <dbReference type="ChEBI" id="CHEBI:128753"/>
    </ligand>
</feature>
<dbReference type="Pfam" id="PF02401">
    <property type="entry name" value="LYTB"/>
    <property type="match status" value="1"/>
</dbReference>
<dbReference type="PRINTS" id="PR00681">
    <property type="entry name" value="RIBOSOMALS1"/>
</dbReference>
<organism evidence="8 9">
    <name type="scientific">Proteiniborus ethanoligenes</name>
    <dbReference type="NCBI Taxonomy" id="415015"/>
    <lineage>
        <taxon>Bacteria</taxon>
        <taxon>Bacillati</taxon>
        <taxon>Bacillota</taxon>
        <taxon>Clostridia</taxon>
        <taxon>Eubacteriales</taxon>
        <taxon>Proteiniborus</taxon>
    </lineage>
</organism>
<dbReference type="NCBIfam" id="TIGR00216">
    <property type="entry name" value="ispH_lytB"/>
    <property type="match status" value="1"/>
</dbReference>
<dbReference type="RefSeq" id="WP_091728263.1">
    <property type="nucleotide sequence ID" value="NZ_FNQE01000009.1"/>
</dbReference>
<dbReference type="PROSITE" id="PS50126">
    <property type="entry name" value="S1"/>
    <property type="match status" value="4"/>
</dbReference>
<dbReference type="GO" id="GO:0046872">
    <property type="term" value="F:metal ion binding"/>
    <property type="evidence" value="ECO:0007669"/>
    <property type="project" value="UniProtKB-KW"/>
</dbReference>
<keyword evidence="9" id="KW-1185">Reference proteome</keyword>
<keyword evidence="6" id="KW-0414">Isoprene biosynthesis</keyword>
<feature type="domain" description="S1 motif" evidence="7">
    <location>
        <begin position="384"/>
        <end position="450"/>
    </location>
</feature>
<feature type="binding site" evidence="6">
    <location>
        <position position="218"/>
    </location>
    <ligand>
        <name>(2E)-4-hydroxy-3-methylbut-2-enyl diphosphate</name>
        <dbReference type="ChEBI" id="CHEBI:128753"/>
    </ligand>
</feature>
<feature type="domain" description="S1 motif" evidence="7">
    <location>
        <begin position="471"/>
        <end position="539"/>
    </location>
</feature>
<dbReference type="NCBIfam" id="NF002187">
    <property type="entry name" value="PRK01045.1-1"/>
    <property type="match status" value="1"/>
</dbReference>
<comment type="similarity">
    <text evidence="6">Belongs to the IspH family.</text>
</comment>
<dbReference type="InterPro" id="IPR003451">
    <property type="entry name" value="LytB/IspH"/>
</dbReference>
<feature type="binding site" evidence="6">
    <location>
        <position position="73"/>
    </location>
    <ligand>
        <name>(2E)-4-hydroxy-3-methylbut-2-enyl diphosphate</name>
        <dbReference type="ChEBI" id="CHEBI:128753"/>
    </ligand>
</feature>
<feature type="domain" description="S1 motif" evidence="7">
    <location>
        <begin position="556"/>
        <end position="625"/>
    </location>
</feature>
<dbReference type="FunFam" id="2.40.50.140:FF:000051">
    <property type="entry name" value="RNA-binding transcriptional accessory protein"/>
    <property type="match status" value="1"/>
</dbReference>
<dbReference type="CDD" id="cd05688">
    <property type="entry name" value="S1_RPS1_repeat_ec3"/>
    <property type="match status" value="1"/>
</dbReference>
<feature type="binding site" evidence="6">
    <location>
        <position position="123"/>
    </location>
    <ligand>
        <name>dimethylallyl diphosphate</name>
        <dbReference type="ChEBI" id="CHEBI:57623"/>
    </ligand>
</feature>
<evidence type="ECO:0000256" key="2">
    <source>
        <dbReference type="ARBA" id="ARBA00022723"/>
    </source>
</evidence>
<dbReference type="UniPathway" id="UPA00056">
    <property type="reaction ID" value="UER00097"/>
</dbReference>
<dbReference type="Pfam" id="PF00575">
    <property type="entry name" value="S1"/>
    <property type="match status" value="4"/>
</dbReference>
<dbReference type="PANTHER" id="PTHR30426:SF0">
    <property type="entry name" value="4-HYDROXY-3-METHYLBUT-2-ENYL DIPHOSPHATE REDUCTASE"/>
    <property type="match status" value="1"/>
</dbReference>
<feature type="binding site" evidence="6">
    <location>
        <position position="41"/>
    </location>
    <ligand>
        <name>dimethylallyl diphosphate</name>
        <dbReference type="ChEBI" id="CHEBI:57623"/>
    </ligand>
</feature>
<comment type="cofactor">
    <cofactor evidence="6">
        <name>[4Fe-4S] cluster</name>
        <dbReference type="ChEBI" id="CHEBI:49883"/>
    </cofactor>
    <text evidence="6">Binds 1 [4Fe-4S] cluster per subunit.</text>
</comment>
<comment type="function">
    <text evidence="5">Binds mRNA; thus facilitating recognition of the initiation point. It is needed to translate mRNA with a short Shine-Dalgarno (SD) purine-rich sequence.</text>
</comment>
<feature type="binding site" evidence="6">
    <location>
        <position position="219"/>
    </location>
    <ligand>
        <name>dimethylallyl diphosphate</name>
        <dbReference type="ChEBI" id="CHEBI:57623"/>
    </ligand>
</feature>
<dbReference type="GO" id="GO:0051539">
    <property type="term" value="F:4 iron, 4 sulfur cluster binding"/>
    <property type="evidence" value="ECO:0007669"/>
    <property type="project" value="UniProtKB-UniRule"/>
</dbReference>
<feature type="binding site" evidence="6">
    <location>
        <position position="217"/>
    </location>
    <ligand>
        <name>isopentenyl diphosphate</name>
        <dbReference type="ChEBI" id="CHEBI:128769"/>
    </ligand>
</feature>
<accession>A0A1H3NB28</accession>
<dbReference type="AlphaFoldDB" id="A0A1H3NB28"/>
<dbReference type="NCBIfam" id="NF005208">
    <property type="entry name" value="PRK06676.1"/>
    <property type="match status" value="1"/>
</dbReference>
<feature type="binding site" evidence="6">
    <location>
        <position position="41"/>
    </location>
    <ligand>
        <name>(2E)-4-hydroxy-3-methylbut-2-enyl diphosphate</name>
        <dbReference type="ChEBI" id="CHEBI:128753"/>
    </ligand>
</feature>
<dbReference type="InterPro" id="IPR003029">
    <property type="entry name" value="S1_domain"/>
</dbReference>
<dbReference type="Proteomes" id="UP000198625">
    <property type="component" value="Unassembled WGS sequence"/>
</dbReference>
<dbReference type="GO" id="GO:0016114">
    <property type="term" value="P:terpenoid biosynthetic process"/>
    <property type="evidence" value="ECO:0007669"/>
    <property type="project" value="UniProtKB-UniRule"/>
</dbReference>
<feature type="binding site" evidence="6">
    <location>
        <position position="219"/>
    </location>
    <ligand>
        <name>(2E)-4-hydroxy-3-methylbut-2-enyl diphosphate</name>
        <dbReference type="ChEBI" id="CHEBI:128753"/>
    </ligand>
</feature>
<comment type="pathway">
    <text evidence="6">Isoprenoid biosynthesis; dimethylallyl diphosphate biosynthesis; dimethylallyl diphosphate from (2E)-4-hydroxy-3-methylbutenyl diphosphate: step 1/1.</text>
</comment>
<evidence type="ECO:0000256" key="4">
    <source>
        <dbReference type="ARBA" id="ARBA00023014"/>
    </source>
</evidence>
<dbReference type="GO" id="GO:0005737">
    <property type="term" value="C:cytoplasm"/>
    <property type="evidence" value="ECO:0007669"/>
    <property type="project" value="UniProtKB-ARBA"/>
</dbReference>
<feature type="binding site" evidence="6">
    <location>
        <position position="217"/>
    </location>
    <ligand>
        <name>(2E)-4-hydroxy-3-methylbut-2-enyl diphosphate</name>
        <dbReference type="ChEBI" id="CHEBI:128753"/>
    </ligand>
</feature>
<dbReference type="UniPathway" id="UPA00059">
    <property type="reaction ID" value="UER00105"/>
</dbReference>
<dbReference type="OrthoDB" id="9804077at2"/>
<evidence type="ECO:0000256" key="5">
    <source>
        <dbReference type="ARBA" id="ARBA00025604"/>
    </source>
</evidence>
<keyword evidence="4 6" id="KW-0411">Iron-sulfur</keyword>
<dbReference type="Gene3D" id="2.40.50.140">
    <property type="entry name" value="Nucleic acid-binding proteins"/>
    <property type="match status" value="4"/>
</dbReference>
<dbReference type="SMART" id="SM00316">
    <property type="entry name" value="S1"/>
    <property type="match status" value="4"/>
</dbReference>
<feature type="binding site" evidence="6">
    <location>
        <position position="189"/>
    </location>
    <ligand>
        <name>[4Fe-4S] cluster</name>
        <dbReference type="ChEBI" id="CHEBI:49883"/>
    </ligand>
</feature>
<dbReference type="GO" id="GO:0050992">
    <property type="term" value="P:dimethylallyl diphosphate biosynthetic process"/>
    <property type="evidence" value="ECO:0007669"/>
    <property type="project" value="UniProtKB-UniRule"/>
</dbReference>
<dbReference type="STRING" id="415015.SAMN05660462_01082"/>
<feature type="binding site" evidence="6">
    <location>
        <position position="123"/>
    </location>
    <ligand>
        <name>isopentenyl diphosphate</name>
        <dbReference type="ChEBI" id="CHEBI:128769"/>
    </ligand>
</feature>
<feature type="binding site" evidence="6">
    <location>
        <position position="41"/>
    </location>
    <ligand>
        <name>isopentenyl diphosphate</name>
        <dbReference type="ChEBI" id="CHEBI:128769"/>
    </ligand>
</feature>
<dbReference type="GO" id="GO:0003729">
    <property type="term" value="F:mRNA binding"/>
    <property type="evidence" value="ECO:0007669"/>
    <property type="project" value="UniProtKB-ARBA"/>
</dbReference>
<sequence>MKIIIAENSGFCFGVKKAIDSTQKILKENNENTYSLGPLIHNNQVIKLLENKGLQVIENILDANEGRVIIRSHGVPLSVYDTAKDKQLDIIDCTCPFVRKIQSKVQEYSEKNYQIVIIGDPNHPEVIGINGWCYNNAVIINSEEDIEVMSNYDKICIVAQTTFYEDKFNALVNLISHKGNTVEVFNTICNATHLRQKSCEEIARISDAMVVIGGHHSSNTQKLVEISKKLCNNTYHIETVEELPFDELKRFKTIGLTAGASTPSWIIKEVYDKMSNLEDMNELMKAIEDTMVKVQRGDTVKGKVISLNDDEVMVNIGYKSDGIIKRDELSNDPDINPVDILSVGDEIEVYIIKLDDGEGNVILSKKRVDTVKSWDELEQAFNDKAIINAKVIEVVNGGAIALVKGLRGFIPISQIANRFVSDLQAFSGKSFDVKVIDFDKNKKRIVLSRKVVEAEEMENKKNRLWKTIEKDQIVEGQVKRITDFGAFVDIGGVDGLVHISDLSWSHVKHPKEVVKEGDFVKVIVLDTDKQKNRISLGLKQASPHPWENIYEKYNVGDIVDGKVVRLVDFGAFVMLEEGIEGLVHISQISDKHIAKPSDELKVNENVKVKILDVNKEDRKISLSIREASTNVPEETIEYKSDDNITIGDIIKENE</sequence>
<name>A0A1H3NB28_9FIRM</name>
<feature type="binding site" evidence="6">
    <location>
        <position position="218"/>
    </location>
    <ligand>
        <name>isopentenyl diphosphate</name>
        <dbReference type="ChEBI" id="CHEBI:128769"/>
    </ligand>
</feature>
<feature type="binding site" evidence="6">
    <location>
        <position position="161"/>
    </location>
    <ligand>
        <name>(2E)-4-hydroxy-3-methylbut-2-enyl diphosphate</name>
        <dbReference type="ChEBI" id="CHEBI:128753"/>
    </ligand>
</feature>
<reference evidence="8 9" key="1">
    <citation type="submission" date="2016-10" db="EMBL/GenBank/DDBJ databases">
        <authorList>
            <person name="de Groot N.N."/>
        </authorList>
    </citation>
    <scope>NUCLEOTIDE SEQUENCE [LARGE SCALE GENOMIC DNA]</scope>
    <source>
        <strain evidence="8 9">DSM 21650</strain>
    </source>
</reference>
<gene>
    <name evidence="6" type="primary">ispH</name>
    <name evidence="8" type="ORF">SAMN05660462_01082</name>
</gene>
<dbReference type="GO" id="GO:0051745">
    <property type="term" value="F:4-hydroxy-3-methylbut-2-enyl diphosphate reductase activity"/>
    <property type="evidence" value="ECO:0007669"/>
    <property type="project" value="UniProtKB-UniRule"/>
</dbReference>
<evidence type="ECO:0000313" key="9">
    <source>
        <dbReference type="Proteomes" id="UP000198625"/>
    </source>
</evidence>
<evidence type="ECO:0000259" key="7">
    <source>
        <dbReference type="PROSITE" id="PS50126"/>
    </source>
</evidence>
<feature type="binding site" evidence="6">
    <location>
        <position position="217"/>
    </location>
    <ligand>
        <name>dimethylallyl diphosphate</name>
        <dbReference type="ChEBI" id="CHEBI:57623"/>
    </ligand>
</feature>
<evidence type="ECO:0000256" key="3">
    <source>
        <dbReference type="ARBA" id="ARBA00023004"/>
    </source>
</evidence>
<feature type="binding site" evidence="6">
    <location>
        <position position="218"/>
    </location>
    <ligand>
        <name>dimethylallyl diphosphate</name>
        <dbReference type="ChEBI" id="CHEBI:57623"/>
    </ligand>
</feature>
<feature type="active site" description="Proton donor" evidence="6">
    <location>
        <position position="125"/>
    </location>
</feature>
<feature type="domain" description="S1 motif" evidence="7">
    <location>
        <begin position="297"/>
        <end position="366"/>
    </location>
</feature>
<dbReference type="Gene3D" id="3.40.1010.20">
    <property type="entry name" value="4-hydroxy-3-methylbut-2-enyl diphosphate reductase, catalytic domain"/>
    <property type="match status" value="2"/>
</dbReference>
<dbReference type="CDD" id="cd13944">
    <property type="entry name" value="lytB_ispH"/>
    <property type="match status" value="1"/>
</dbReference>
<feature type="binding site" evidence="6">
    <location>
        <position position="261"/>
    </location>
    <ligand>
        <name>dimethylallyl diphosphate</name>
        <dbReference type="ChEBI" id="CHEBI:57623"/>
    </ligand>
</feature>
<comment type="catalytic activity">
    <reaction evidence="6">
        <text>isopentenyl diphosphate + 2 oxidized [2Fe-2S]-[ferredoxin] + H2O = (2E)-4-hydroxy-3-methylbut-2-enyl diphosphate + 2 reduced [2Fe-2S]-[ferredoxin] + 2 H(+)</text>
        <dbReference type="Rhea" id="RHEA:24488"/>
        <dbReference type="Rhea" id="RHEA-COMP:10000"/>
        <dbReference type="Rhea" id="RHEA-COMP:10001"/>
        <dbReference type="ChEBI" id="CHEBI:15377"/>
        <dbReference type="ChEBI" id="CHEBI:15378"/>
        <dbReference type="ChEBI" id="CHEBI:33737"/>
        <dbReference type="ChEBI" id="CHEBI:33738"/>
        <dbReference type="ChEBI" id="CHEBI:128753"/>
        <dbReference type="ChEBI" id="CHEBI:128769"/>
        <dbReference type="EC" id="1.17.7.4"/>
    </reaction>
</comment>
<feature type="binding site" evidence="6">
    <location>
        <position position="73"/>
    </location>
    <ligand>
        <name>dimethylallyl diphosphate</name>
        <dbReference type="ChEBI" id="CHEBI:57623"/>
    </ligand>
</feature>
<comment type="catalytic activity">
    <reaction evidence="6">
        <text>dimethylallyl diphosphate + 2 oxidized [2Fe-2S]-[ferredoxin] + H2O = (2E)-4-hydroxy-3-methylbut-2-enyl diphosphate + 2 reduced [2Fe-2S]-[ferredoxin] + 2 H(+)</text>
        <dbReference type="Rhea" id="RHEA:24825"/>
        <dbReference type="Rhea" id="RHEA-COMP:10000"/>
        <dbReference type="Rhea" id="RHEA-COMP:10001"/>
        <dbReference type="ChEBI" id="CHEBI:15377"/>
        <dbReference type="ChEBI" id="CHEBI:15378"/>
        <dbReference type="ChEBI" id="CHEBI:33737"/>
        <dbReference type="ChEBI" id="CHEBI:33738"/>
        <dbReference type="ChEBI" id="CHEBI:57623"/>
        <dbReference type="ChEBI" id="CHEBI:128753"/>
        <dbReference type="EC" id="1.17.7.4"/>
    </reaction>
</comment>
<feature type="binding site" evidence="6">
    <location>
        <position position="219"/>
    </location>
    <ligand>
        <name>isopentenyl diphosphate</name>
        <dbReference type="ChEBI" id="CHEBI:128769"/>
    </ligand>
</feature>
<dbReference type="EMBL" id="FNQE01000009">
    <property type="protein sequence ID" value="SDY85870.1"/>
    <property type="molecule type" value="Genomic_DNA"/>
</dbReference>
<dbReference type="Gene3D" id="3.40.50.11270">
    <property type="match status" value="1"/>
</dbReference>
<dbReference type="PANTHER" id="PTHR30426">
    <property type="entry name" value="4-HYDROXY-3-METHYLBUT-2-ENYL DIPHOSPHATE REDUCTASE"/>
    <property type="match status" value="1"/>
</dbReference>
<evidence type="ECO:0000256" key="1">
    <source>
        <dbReference type="ARBA" id="ARBA00022485"/>
    </source>
</evidence>
<feature type="binding site" evidence="6">
    <location>
        <position position="73"/>
    </location>
    <ligand>
        <name>isopentenyl diphosphate</name>
        <dbReference type="ChEBI" id="CHEBI:128769"/>
    </ligand>
</feature>
<feature type="binding site" evidence="6">
    <location>
        <position position="261"/>
    </location>
    <ligand>
        <name>isopentenyl diphosphate</name>
        <dbReference type="ChEBI" id="CHEBI:128769"/>
    </ligand>
</feature>
<dbReference type="EC" id="1.17.7.4" evidence="6"/>
<dbReference type="CDD" id="cd05687">
    <property type="entry name" value="S1_RPS1_repeat_ec1_hs1"/>
    <property type="match status" value="1"/>
</dbReference>
<dbReference type="GO" id="GO:0019288">
    <property type="term" value="P:isopentenyl diphosphate biosynthetic process, methylerythritol 4-phosphate pathway"/>
    <property type="evidence" value="ECO:0007669"/>
    <property type="project" value="UniProtKB-UniRule"/>
</dbReference>
<keyword evidence="1 6" id="KW-0004">4Fe-4S</keyword>